<evidence type="ECO:0000313" key="1">
    <source>
        <dbReference type="EMBL" id="CAL1381501.1"/>
    </source>
</evidence>
<name>A0AAV2E6G0_9ROSI</name>
<protein>
    <submittedName>
        <fullName evidence="1">Uncharacterized protein</fullName>
    </submittedName>
</protein>
<evidence type="ECO:0000313" key="2">
    <source>
        <dbReference type="Proteomes" id="UP001497516"/>
    </source>
</evidence>
<organism evidence="1 2">
    <name type="scientific">Linum trigynum</name>
    <dbReference type="NCBI Taxonomy" id="586398"/>
    <lineage>
        <taxon>Eukaryota</taxon>
        <taxon>Viridiplantae</taxon>
        <taxon>Streptophyta</taxon>
        <taxon>Embryophyta</taxon>
        <taxon>Tracheophyta</taxon>
        <taxon>Spermatophyta</taxon>
        <taxon>Magnoliopsida</taxon>
        <taxon>eudicotyledons</taxon>
        <taxon>Gunneridae</taxon>
        <taxon>Pentapetalae</taxon>
        <taxon>rosids</taxon>
        <taxon>fabids</taxon>
        <taxon>Malpighiales</taxon>
        <taxon>Linaceae</taxon>
        <taxon>Linum</taxon>
    </lineage>
</organism>
<keyword evidence="2" id="KW-1185">Reference proteome</keyword>
<sequence>MTEDLKLWASLRNREGPGQEAKIPGQGFLAMTGDFPLNPMVRFVHTRSPPKIPDRVFRPGIATDSFLREKKAKNQGFRVFEKKVIPRERKRRTRVPKCPSLIFITIGALVELGEVPIDNQEQKSILHSMVSASESAFASLSME</sequence>
<reference evidence="1 2" key="1">
    <citation type="submission" date="2024-04" db="EMBL/GenBank/DDBJ databases">
        <authorList>
            <person name="Fracassetti M."/>
        </authorList>
    </citation>
    <scope>NUCLEOTIDE SEQUENCE [LARGE SCALE GENOMIC DNA]</scope>
</reference>
<dbReference type="Proteomes" id="UP001497516">
    <property type="component" value="Chromosome 4"/>
</dbReference>
<accession>A0AAV2E6G0</accession>
<dbReference type="AlphaFoldDB" id="A0AAV2E6G0"/>
<gene>
    <name evidence="1" type="ORF">LTRI10_LOCUS22877</name>
</gene>
<dbReference type="EMBL" id="OZ034817">
    <property type="protein sequence ID" value="CAL1381501.1"/>
    <property type="molecule type" value="Genomic_DNA"/>
</dbReference>
<proteinExistence type="predicted"/>